<dbReference type="PROSITE" id="PS50850">
    <property type="entry name" value="MFS"/>
    <property type="match status" value="1"/>
</dbReference>
<dbReference type="CDD" id="cd17475">
    <property type="entry name" value="MFS_MT3072_like"/>
    <property type="match status" value="1"/>
</dbReference>
<evidence type="ECO:0000259" key="7">
    <source>
        <dbReference type="PROSITE" id="PS50850"/>
    </source>
</evidence>
<dbReference type="SUPFAM" id="SSF103473">
    <property type="entry name" value="MFS general substrate transporter"/>
    <property type="match status" value="1"/>
</dbReference>
<keyword evidence="3 6" id="KW-0812">Transmembrane</keyword>
<evidence type="ECO:0000256" key="3">
    <source>
        <dbReference type="ARBA" id="ARBA00022692"/>
    </source>
</evidence>
<dbReference type="Pfam" id="PF07690">
    <property type="entry name" value="MFS_1"/>
    <property type="match status" value="1"/>
</dbReference>
<evidence type="ECO:0000256" key="4">
    <source>
        <dbReference type="ARBA" id="ARBA00022989"/>
    </source>
</evidence>
<feature type="transmembrane region" description="Helical" evidence="6">
    <location>
        <begin position="211"/>
        <end position="234"/>
    </location>
</feature>
<name>A0ABS4GXB5_9BACL</name>
<feature type="transmembrane region" description="Helical" evidence="6">
    <location>
        <begin position="49"/>
        <end position="66"/>
    </location>
</feature>
<comment type="caution">
    <text evidence="8">The sequence shown here is derived from an EMBL/GenBank/DDBJ whole genome shotgun (WGS) entry which is preliminary data.</text>
</comment>
<evidence type="ECO:0000256" key="5">
    <source>
        <dbReference type="ARBA" id="ARBA00023136"/>
    </source>
</evidence>
<keyword evidence="2" id="KW-0813">Transport</keyword>
<feature type="transmembrane region" description="Helical" evidence="6">
    <location>
        <begin position="372"/>
        <end position="391"/>
    </location>
</feature>
<organism evidence="8 9">
    <name type="scientific">Ammoniphilus resinae</name>
    <dbReference type="NCBI Taxonomy" id="861532"/>
    <lineage>
        <taxon>Bacteria</taxon>
        <taxon>Bacillati</taxon>
        <taxon>Bacillota</taxon>
        <taxon>Bacilli</taxon>
        <taxon>Bacillales</taxon>
        <taxon>Paenibacillaceae</taxon>
        <taxon>Aneurinibacillus group</taxon>
        <taxon>Ammoniphilus</taxon>
    </lineage>
</organism>
<proteinExistence type="predicted"/>
<evidence type="ECO:0000256" key="1">
    <source>
        <dbReference type="ARBA" id="ARBA00004651"/>
    </source>
</evidence>
<accession>A0ABS4GXB5</accession>
<feature type="transmembrane region" description="Helical" evidence="6">
    <location>
        <begin position="278"/>
        <end position="299"/>
    </location>
</feature>
<dbReference type="InterPro" id="IPR020846">
    <property type="entry name" value="MFS_dom"/>
</dbReference>
<keyword evidence="5 6" id="KW-0472">Membrane</keyword>
<dbReference type="PANTHER" id="PTHR23527">
    <property type="entry name" value="BLL3282 PROTEIN"/>
    <property type="match status" value="1"/>
</dbReference>
<feature type="transmembrane region" description="Helical" evidence="6">
    <location>
        <begin position="133"/>
        <end position="156"/>
    </location>
</feature>
<gene>
    <name evidence="8" type="ORF">J2Z37_004926</name>
</gene>
<dbReference type="RefSeq" id="WP_209812877.1">
    <property type="nucleotide sequence ID" value="NZ_JAGGKT010000031.1"/>
</dbReference>
<feature type="transmembrane region" description="Helical" evidence="6">
    <location>
        <begin position="162"/>
        <end position="182"/>
    </location>
</feature>
<dbReference type="InterPro" id="IPR011701">
    <property type="entry name" value="MFS"/>
</dbReference>
<evidence type="ECO:0000256" key="2">
    <source>
        <dbReference type="ARBA" id="ARBA00022448"/>
    </source>
</evidence>
<evidence type="ECO:0000313" key="9">
    <source>
        <dbReference type="Proteomes" id="UP001519343"/>
    </source>
</evidence>
<dbReference type="Gene3D" id="1.20.1250.20">
    <property type="entry name" value="MFS general substrate transporter like domains"/>
    <property type="match status" value="2"/>
</dbReference>
<dbReference type="InterPro" id="IPR052952">
    <property type="entry name" value="MFS-Transporter"/>
</dbReference>
<keyword evidence="9" id="KW-1185">Reference proteome</keyword>
<evidence type="ECO:0000313" key="8">
    <source>
        <dbReference type="EMBL" id="MBP1934906.1"/>
    </source>
</evidence>
<feature type="domain" description="Major facilitator superfamily (MFS) profile" evidence="7">
    <location>
        <begin position="8"/>
        <end position="398"/>
    </location>
</feature>
<dbReference type="InterPro" id="IPR036259">
    <property type="entry name" value="MFS_trans_sf"/>
</dbReference>
<dbReference type="Proteomes" id="UP001519343">
    <property type="component" value="Unassembled WGS sequence"/>
</dbReference>
<dbReference type="EMBL" id="JAGGKT010000031">
    <property type="protein sequence ID" value="MBP1934906.1"/>
    <property type="molecule type" value="Genomic_DNA"/>
</dbReference>
<sequence>MNKTPWRMLFWLLVTQLMVAFVGRCIGPLAPFMEESFDLTKAQVGLLPAALFVGQSIVSILAGWYADVLGTRKMLLILSGVLCLGYLVACLSPWYFLSLFFIFIGGLGYGAMHPTSSRGIIYWFPSHVAGTAMGIKQMGVTGGSALAALLLIPLSLNIGWRPAIGSAVLLLAVIAGLSFLFYRDAPDEAETAKVKPNLKETLKPLLKHKPFLIISFAAMGLSGAQLSVSTYMVIYASQSLHYSLVIAGSFLALYEIGGSVGRIGWGIISDRIFSGKRVPVLIAIAMITAITSIILSVLPETPSKWFLILIIFLMGFCVAGFNGIWMNFAAESVEKRYSGLASGLSLGIGSLGVVIGPPLFGAMVDWTGTFSMSWLFIFMEMLVVIPCLWWAGRKEKEYKKQPSYERVETL</sequence>
<feature type="transmembrane region" description="Helical" evidence="6">
    <location>
        <begin position="337"/>
        <end position="360"/>
    </location>
</feature>
<dbReference type="PANTHER" id="PTHR23527:SF1">
    <property type="entry name" value="BLL3282 PROTEIN"/>
    <property type="match status" value="1"/>
</dbReference>
<protein>
    <submittedName>
        <fullName evidence="8">MFS family permease</fullName>
    </submittedName>
</protein>
<feature type="transmembrane region" description="Helical" evidence="6">
    <location>
        <begin position="305"/>
        <end position="325"/>
    </location>
</feature>
<feature type="transmembrane region" description="Helical" evidence="6">
    <location>
        <begin position="240"/>
        <end position="257"/>
    </location>
</feature>
<evidence type="ECO:0000256" key="6">
    <source>
        <dbReference type="SAM" id="Phobius"/>
    </source>
</evidence>
<feature type="transmembrane region" description="Helical" evidence="6">
    <location>
        <begin position="73"/>
        <end position="89"/>
    </location>
</feature>
<reference evidence="8 9" key="1">
    <citation type="submission" date="2021-03" db="EMBL/GenBank/DDBJ databases">
        <title>Genomic Encyclopedia of Type Strains, Phase IV (KMG-IV): sequencing the most valuable type-strain genomes for metagenomic binning, comparative biology and taxonomic classification.</title>
        <authorList>
            <person name="Goeker M."/>
        </authorList>
    </citation>
    <scope>NUCLEOTIDE SEQUENCE [LARGE SCALE GENOMIC DNA]</scope>
    <source>
        <strain evidence="8 9">DSM 24738</strain>
    </source>
</reference>
<keyword evidence="4 6" id="KW-1133">Transmembrane helix</keyword>
<comment type="subcellular location">
    <subcellularLocation>
        <location evidence="1">Cell membrane</location>
        <topology evidence="1">Multi-pass membrane protein</topology>
    </subcellularLocation>
</comment>